<comment type="caution">
    <text evidence="1">The sequence shown here is derived from an EMBL/GenBank/DDBJ whole genome shotgun (WGS) entry which is preliminary data.</text>
</comment>
<proteinExistence type="predicted"/>
<reference evidence="1 2" key="1">
    <citation type="journal article" date="2017" name="Front. Microbiol.">
        <title>Labilibaculum manganireducens gen. nov., sp. nov. and Labilibaculum filiforme sp. nov., Novel Bacteroidetes Isolated from Subsurface Sediments of the Baltic Sea.</title>
        <authorList>
            <person name="Vandieken V."/>
            <person name="Marshall I.P."/>
            <person name="Niemann H."/>
            <person name="Engelen B."/>
            <person name="Cypionka H."/>
        </authorList>
    </citation>
    <scope>NUCLEOTIDE SEQUENCE [LARGE SCALE GENOMIC DNA]</scope>
    <source>
        <strain evidence="1 2">59.16B</strain>
    </source>
</reference>
<organism evidence="1 2">
    <name type="scientific">Labilibaculum filiforme</name>
    <dbReference type="NCBI Taxonomy" id="1940526"/>
    <lineage>
        <taxon>Bacteria</taxon>
        <taxon>Pseudomonadati</taxon>
        <taxon>Bacteroidota</taxon>
        <taxon>Bacteroidia</taxon>
        <taxon>Marinilabiliales</taxon>
        <taxon>Marinifilaceae</taxon>
        <taxon>Labilibaculum</taxon>
    </lineage>
</organism>
<protein>
    <submittedName>
        <fullName evidence="1">Uncharacterized protein</fullName>
    </submittedName>
</protein>
<dbReference type="OrthoDB" id="1114031at2"/>
<keyword evidence="2" id="KW-1185">Reference proteome</keyword>
<sequence length="297" mass="34096">MGIRKKKDMRAMRVTIWGILILLGTISCSNSEEEMNMEMQITNSVNIEENAMVNCILEDILSEVEKNVIFADNNTNIASNTKQDSIPMIKISGDEKYRSSTKTISIDYGSNNQVDHLGRHKRGQIHNEITGRYLTNGTRQNIRFEDFCINDIKIEGKIEIISNGFNDYEQLSFTISYDSILLVSENGLKYSISGTKTKEWISGYDTPEDLWDDQFLIYGECHGINSENREYNSKISTPLLISRACEFILSGETEFQVETETIFYNFGDGMCDNKGYYTQNGEVTNFEFGRYSFRKRN</sequence>
<evidence type="ECO:0000313" key="2">
    <source>
        <dbReference type="Proteomes" id="UP000233535"/>
    </source>
</evidence>
<dbReference type="Proteomes" id="UP000233535">
    <property type="component" value="Unassembled WGS sequence"/>
</dbReference>
<dbReference type="AlphaFoldDB" id="A0A2N3I6C7"/>
<dbReference type="EMBL" id="MVDD01000001">
    <property type="protein sequence ID" value="PKQ65851.1"/>
    <property type="molecule type" value="Genomic_DNA"/>
</dbReference>
<gene>
    <name evidence="1" type="ORF">BZG02_02275</name>
</gene>
<accession>A0A2N3I6C7</accession>
<dbReference type="RefSeq" id="WP_101259786.1">
    <property type="nucleotide sequence ID" value="NZ_MVDD01000001.1"/>
</dbReference>
<dbReference type="PROSITE" id="PS51257">
    <property type="entry name" value="PROKAR_LIPOPROTEIN"/>
    <property type="match status" value="1"/>
</dbReference>
<evidence type="ECO:0000313" key="1">
    <source>
        <dbReference type="EMBL" id="PKQ65851.1"/>
    </source>
</evidence>
<name>A0A2N3I6C7_9BACT</name>